<evidence type="ECO:0000256" key="6">
    <source>
        <dbReference type="ARBA" id="ARBA00022801"/>
    </source>
</evidence>
<comment type="similarity">
    <text evidence="11 12">Belongs to the class I-like SAM-binding methyltransferase superfamily. C5-methyltransferase family.</text>
</comment>
<evidence type="ECO:0000313" key="15">
    <source>
        <dbReference type="EMBL" id="CAH0111006.1"/>
    </source>
</evidence>
<dbReference type="GO" id="GO:0032259">
    <property type="term" value="P:methylation"/>
    <property type="evidence" value="ECO:0007669"/>
    <property type="project" value="UniProtKB-KW"/>
</dbReference>
<feature type="compositionally biased region" description="Basic and acidic residues" evidence="13">
    <location>
        <begin position="29"/>
        <end position="54"/>
    </location>
</feature>
<evidence type="ECO:0000256" key="8">
    <source>
        <dbReference type="ARBA" id="ARBA00039081"/>
    </source>
</evidence>
<dbReference type="InterPro" id="IPR031303">
    <property type="entry name" value="C5_meth_CS"/>
</dbReference>
<feature type="domain" description="Ubiquitin-like protease family profile" evidence="14">
    <location>
        <begin position="152"/>
        <end position="312"/>
    </location>
</feature>
<dbReference type="Gene3D" id="3.90.120.10">
    <property type="entry name" value="DNA Methylase, subunit A, domain 2"/>
    <property type="match status" value="1"/>
</dbReference>
<dbReference type="GO" id="GO:0006508">
    <property type="term" value="P:proteolysis"/>
    <property type="evidence" value="ECO:0007669"/>
    <property type="project" value="UniProtKB-KW"/>
</dbReference>
<evidence type="ECO:0000256" key="2">
    <source>
        <dbReference type="ARBA" id="ARBA00022603"/>
    </source>
</evidence>
<evidence type="ECO:0000256" key="5">
    <source>
        <dbReference type="ARBA" id="ARBA00022691"/>
    </source>
</evidence>
<keyword evidence="5 11" id="KW-0949">S-adenosyl-L-methionine</keyword>
<keyword evidence="2 11" id="KW-0489">Methyltransferase</keyword>
<evidence type="ECO:0000256" key="1">
    <source>
        <dbReference type="ARBA" id="ARBA00005234"/>
    </source>
</evidence>
<dbReference type="FunFam" id="3.40.395.10:FF:000001">
    <property type="entry name" value="Sentrin-specific protease 1"/>
    <property type="match status" value="1"/>
</dbReference>
<comment type="similarity">
    <text evidence="1">Belongs to the peptidase C48 family.</text>
</comment>
<evidence type="ECO:0000256" key="9">
    <source>
        <dbReference type="ARBA" id="ARBA00039681"/>
    </source>
</evidence>
<name>A0A8J2WAB2_9CRUS</name>
<feature type="active site" evidence="11">
    <location>
        <position position="397"/>
    </location>
</feature>
<sequence length="656" mass="76370">MSFESPLSRETRETRERNRQRLKQWMQDTEAKRIQKQEERTRRAETREETREVGRSSSRLPSWRNVEIEEPKQMFRTSSRRRRSSSNVEEEEEESEVPTFLLETVSQTPKRRNKSRDDLRLPKISDEMETVIKEALDESMDDNDILCNAFNISITRGDVKTLAYRNWLNDQVINFYLSLIMERSKSGDGLKVFAFNTLFYPKLMSSGYDGLERWTRTVDLFQYDLILIPVHSGAHWSLATVCPKLRTIRYYDSQGQSNLGCLDSLRIYMKKESLAKNRHVSGGWKLECVANIPKQMNYSDCGMFTLKYAEYLSRGVMEKKKMRILELYSGIGGMHYAAELANVGAEVVFSVDINTSANEVYRHNFKQTNQQSRNIESLSAKEINKLKPDIIMMSPPCQPFTRVGLKLDVEDSRCSSFLHLLDTFPHLETVSFILMENVVGFETSEMRNVFTKTLKNCDFFFREFILSPESLKIPNSRSRYYLVARKCKDFSFGTEKDIMNIFPNSSCDIEMPIQEKTLDPYLEKDMSDEELAHYLIADKTLLKYCRILDVRQRSDTSSCCFTKAYTHYAEGTGSVLQHDSNEPFHKKFAEFQEDEDIAHLKPLKLRYFTPREVGNLMGFPAEFAFPERTSLKTRYRLLGNSLNVFVVSNLLRILLG</sequence>
<dbReference type="Pfam" id="PF02902">
    <property type="entry name" value="Peptidase_C48"/>
    <property type="match status" value="1"/>
</dbReference>
<dbReference type="PANTHER" id="PTHR46098:SF1">
    <property type="entry name" value="TRNA (CYTOSINE(38)-C(5))-METHYLTRANSFERASE"/>
    <property type="match status" value="1"/>
</dbReference>
<keyword evidence="6" id="KW-0378">Hydrolase</keyword>
<gene>
    <name evidence="15" type="ORF">DGAL_LOCUS14615</name>
</gene>
<accession>A0A8J2WAB2</accession>
<dbReference type="GO" id="GO:0080090">
    <property type="term" value="P:regulation of primary metabolic process"/>
    <property type="evidence" value="ECO:0007669"/>
    <property type="project" value="UniProtKB-ARBA"/>
</dbReference>
<reference evidence="15" key="1">
    <citation type="submission" date="2021-11" db="EMBL/GenBank/DDBJ databases">
        <authorList>
            <person name="Schell T."/>
        </authorList>
    </citation>
    <scope>NUCLEOTIDE SEQUENCE</scope>
    <source>
        <strain evidence="15">M5</strain>
    </source>
</reference>
<evidence type="ECO:0000256" key="11">
    <source>
        <dbReference type="PROSITE-ProRule" id="PRU01016"/>
    </source>
</evidence>
<dbReference type="GO" id="GO:0060255">
    <property type="term" value="P:regulation of macromolecule metabolic process"/>
    <property type="evidence" value="ECO:0007669"/>
    <property type="project" value="UniProtKB-ARBA"/>
</dbReference>
<dbReference type="Gene3D" id="3.40.395.10">
    <property type="entry name" value="Adenoviral Proteinase, Chain A"/>
    <property type="match status" value="1"/>
</dbReference>
<keyword evidence="3" id="KW-0645">Protease</keyword>
<dbReference type="Pfam" id="PF00145">
    <property type="entry name" value="DNA_methylase"/>
    <property type="match status" value="1"/>
</dbReference>
<evidence type="ECO:0000259" key="14">
    <source>
        <dbReference type="PROSITE" id="PS50600"/>
    </source>
</evidence>
<dbReference type="InterPro" id="IPR038765">
    <property type="entry name" value="Papain-like_cys_pep_sf"/>
</dbReference>
<dbReference type="InterPro" id="IPR029063">
    <property type="entry name" value="SAM-dependent_MTases_sf"/>
</dbReference>
<dbReference type="PRINTS" id="PR00105">
    <property type="entry name" value="C5METTRFRASE"/>
</dbReference>
<dbReference type="GO" id="GO:0008234">
    <property type="term" value="F:cysteine-type peptidase activity"/>
    <property type="evidence" value="ECO:0007669"/>
    <property type="project" value="UniProtKB-KW"/>
</dbReference>
<dbReference type="AlphaFoldDB" id="A0A8J2WAB2"/>
<dbReference type="Proteomes" id="UP000789390">
    <property type="component" value="Unassembled WGS sequence"/>
</dbReference>
<dbReference type="GO" id="GO:0008168">
    <property type="term" value="F:methyltransferase activity"/>
    <property type="evidence" value="ECO:0007669"/>
    <property type="project" value="UniProtKB-KW"/>
</dbReference>
<dbReference type="EMBL" id="CAKKLH010000309">
    <property type="protein sequence ID" value="CAH0111006.1"/>
    <property type="molecule type" value="Genomic_DNA"/>
</dbReference>
<feature type="compositionally biased region" description="Basic and acidic residues" evidence="13">
    <location>
        <begin position="7"/>
        <end position="19"/>
    </location>
</feature>
<dbReference type="SUPFAM" id="SSF54001">
    <property type="entry name" value="Cysteine proteinases"/>
    <property type="match status" value="1"/>
</dbReference>
<organism evidence="15 16">
    <name type="scientific">Daphnia galeata</name>
    <dbReference type="NCBI Taxonomy" id="27404"/>
    <lineage>
        <taxon>Eukaryota</taxon>
        <taxon>Metazoa</taxon>
        <taxon>Ecdysozoa</taxon>
        <taxon>Arthropoda</taxon>
        <taxon>Crustacea</taxon>
        <taxon>Branchiopoda</taxon>
        <taxon>Diplostraca</taxon>
        <taxon>Cladocera</taxon>
        <taxon>Anomopoda</taxon>
        <taxon>Daphniidae</taxon>
        <taxon>Daphnia</taxon>
    </lineage>
</organism>
<dbReference type="InterPro" id="IPR003653">
    <property type="entry name" value="Peptidase_C48_C"/>
</dbReference>
<evidence type="ECO:0000256" key="12">
    <source>
        <dbReference type="RuleBase" id="RU000416"/>
    </source>
</evidence>
<proteinExistence type="inferred from homology"/>
<evidence type="ECO:0000256" key="10">
    <source>
        <dbReference type="ARBA" id="ARBA00042810"/>
    </source>
</evidence>
<dbReference type="PROSITE" id="PS50600">
    <property type="entry name" value="ULP_PROTEASE"/>
    <property type="match status" value="1"/>
</dbReference>
<dbReference type="PROSITE" id="PS51679">
    <property type="entry name" value="SAM_MT_C5"/>
    <property type="match status" value="1"/>
</dbReference>
<evidence type="ECO:0000256" key="4">
    <source>
        <dbReference type="ARBA" id="ARBA00022679"/>
    </source>
</evidence>
<dbReference type="Gene3D" id="3.40.50.150">
    <property type="entry name" value="Vaccinia Virus protein VP39"/>
    <property type="match status" value="1"/>
</dbReference>
<dbReference type="InterPro" id="IPR001525">
    <property type="entry name" value="C5_MeTfrase"/>
</dbReference>
<keyword evidence="16" id="KW-1185">Reference proteome</keyword>
<dbReference type="InterPro" id="IPR050750">
    <property type="entry name" value="C5-MTase"/>
</dbReference>
<protein>
    <recommendedName>
        <fullName evidence="9">tRNA (cytosine(38)-C(5))-methyltransferase</fullName>
        <ecNumber evidence="8">2.1.1.204</ecNumber>
    </recommendedName>
    <alternativeName>
        <fullName evidence="10">DNA (cytosine-5)-methyltransferase-like protein 2</fullName>
    </alternativeName>
</protein>
<keyword evidence="4 11" id="KW-0808">Transferase</keyword>
<dbReference type="EC" id="2.1.1.204" evidence="8"/>
<dbReference type="PROSITE" id="PS00095">
    <property type="entry name" value="C5_MTASE_2"/>
    <property type="match status" value="1"/>
</dbReference>
<evidence type="ECO:0000256" key="7">
    <source>
        <dbReference type="ARBA" id="ARBA00022807"/>
    </source>
</evidence>
<dbReference type="GO" id="GO:0005634">
    <property type="term" value="C:nucleus"/>
    <property type="evidence" value="ECO:0007669"/>
    <property type="project" value="TreeGrafter"/>
</dbReference>
<evidence type="ECO:0000256" key="3">
    <source>
        <dbReference type="ARBA" id="ARBA00022670"/>
    </source>
</evidence>
<dbReference type="OrthoDB" id="414133at2759"/>
<dbReference type="SUPFAM" id="SSF53335">
    <property type="entry name" value="S-adenosyl-L-methionine-dependent methyltransferases"/>
    <property type="match status" value="1"/>
</dbReference>
<feature type="region of interest" description="Disordered" evidence="13">
    <location>
        <begin position="1"/>
        <end position="117"/>
    </location>
</feature>
<comment type="caution">
    <text evidence="15">The sequence shown here is derived from an EMBL/GenBank/DDBJ whole genome shotgun (WGS) entry which is preliminary data.</text>
</comment>
<evidence type="ECO:0000256" key="13">
    <source>
        <dbReference type="SAM" id="MobiDB-lite"/>
    </source>
</evidence>
<dbReference type="NCBIfam" id="TIGR00675">
    <property type="entry name" value="dcm"/>
    <property type="match status" value="1"/>
</dbReference>
<evidence type="ECO:0000313" key="16">
    <source>
        <dbReference type="Proteomes" id="UP000789390"/>
    </source>
</evidence>
<dbReference type="PANTHER" id="PTHR46098">
    <property type="entry name" value="TRNA (CYTOSINE(38)-C(5))-METHYLTRANSFERASE"/>
    <property type="match status" value="1"/>
</dbReference>
<keyword evidence="7" id="KW-0788">Thiol protease</keyword>